<reference evidence="1" key="2">
    <citation type="submission" date="2018-08" db="UniProtKB">
        <authorList>
            <consortium name="EnsemblPlants"/>
        </authorList>
    </citation>
    <scope>IDENTIFICATION</scope>
    <source>
        <strain evidence="1">Yugu1</strain>
    </source>
</reference>
<proteinExistence type="predicted"/>
<reference evidence="2" key="1">
    <citation type="journal article" date="2012" name="Nat. Biotechnol.">
        <title>Reference genome sequence of the model plant Setaria.</title>
        <authorList>
            <person name="Bennetzen J.L."/>
            <person name="Schmutz J."/>
            <person name="Wang H."/>
            <person name="Percifield R."/>
            <person name="Hawkins J."/>
            <person name="Pontaroli A.C."/>
            <person name="Estep M."/>
            <person name="Feng L."/>
            <person name="Vaughn J.N."/>
            <person name="Grimwood J."/>
            <person name="Jenkins J."/>
            <person name="Barry K."/>
            <person name="Lindquist E."/>
            <person name="Hellsten U."/>
            <person name="Deshpande S."/>
            <person name="Wang X."/>
            <person name="Wu X."/>
            <person name="Mitros T."/>
            <person name="Triplett J."/>
            <person name="Yang X."/>
            <person name="Ye C.Y."/>
            <person name="Mauro-Herrera M."/>
            <person name="Wang L."/>
            <person name="Li P."/>
            <person name="Sharma M."/>
            <person name="Sharma R."/>
            <person name="Ronald P.C."/>
            <person name="Panaud O."/>
            <person name="Kellogg E.A."/>
            <person name="Brutnell T.P."/>
            <person name="Doust A.N."/>
            <person name="Tuskan G.A."/>
            <person name="Rokhsar D."/>
            <person name="Devos K.M."/>
        </authorList>
    </citation>
    <scope>NUCLEOTIDE SEQUENCE [LARGE SCALE GENOMIC DNA]</scope>
    <source>
        <strain evidence="2">cv. Yugu1</strain>
    </source>
</reference>
<dbReference type="AlphaFoldDB" id="A0A0Q3QER9"/>
<organism evidence="1 2">
    <name type="scientific">Setaria italica</name>
    <name type="common">Foxtail millet</name>
    <name type="synonym">Panicum italicum</name>
    <dbReference type="NCBI Taxonomy" id="4555"/>
    <lineage>
        <taxon>Eukaryota</taxon>
        <taxon>Viridiplantae</taxon>
        <taxon>Streptophyta</taxon>
        <taxon>Embryophyta</taxon>
        <taxon>Tracheophyta</taxon>
        <taxon>Spermatophyta</taxon>
        <taxon>Magnoliopsida</taxon>
        <taxon>Liliopsida</taxon>
        <taxon>Poales</taxon>
        <taxon>Poaceae</taxon>
        <taxon>PACMAD clade</taxon>
        <taxon>Panicoideae</taxon>
        <taxon>Panicodae</taxon>
        <taxon>Paniceae</taxon>
        <taxon>Cenchrinae</taxon>
        <taxon>Setaria</taxon>
    </lineage>
</organism>
<dbReference type="eggNOG" id="KOG2392">
    <property type="taxonomic scope" value="Eukaryota"/>
</dbReference>
<dbReference type="InParanoid" id="A0A0Q3QER9"/>
<keyword evidence="2" id="KW-1185">Reference proteome</keyword>
<dbReference type="EMBL" id="AGNK02001806">
    <property type="status" value="NOT_ANNOTATED_CDS"/>
    <property type="molecule type" value="Genomic_DNA"/>
</dbReference>
<dbReference type="Proteomes" id="UP000004995">
    <property type="component" value="Unassembled WGS sequence"/>
</dbReference>
<evidence type="ECO:0000313" key="2">
    <source>
        <dbReference type="Proteomes" id="UP000004995"/>
    </source>
</evidence>
<sequence length="37" mass="3813">MEEEARPSKKARGAAGSGLTAFALRLAKHLTEDADGG</sequence>
<evidence type="ECO:0000313" key="1">
    <source>
        <dbReference type="EnsemblPlants" id="KQL15928"/>
    </source>
</evidence>
<name>A0A0Q3QER9_SETIT</name>
<dbReference type="Gramene" id="KQL15928">
    <property type="protein sequence ID" value="KQL15928"/>
    <property type="gene ID" value="SETIT_025248mg"/>
</dbReference>
<dbReference type="EnsemblPlants" id="KQL15928">
    <property type="protein sequence ID" value="KQL15928"/>
    <property type="gene ID" value="SETIT_025248mg"/>
</dbReference>
<protein>
    <submittedName>
        <fullName evidence="1">Uncharacterized protein</fullName>
    </submittedName>
</protein>
<accession>A0A0Q3QER9</accession>